<name>A0AA96RDX2_9BACL</name>
<dbReference type="SUPFAM" id="SSF75169">
    <property type="entry name" value="DsrEFH-like"/>
    <property type="match status" value="1"/>
</dbReference>
<proteinExistence type="predicted"/>
<gene>
    <name evidence="1" type="ORF">MJA45_18335</name>
</gene>
<sequence length="122" mass="13189">MAVAAKFVIIIQANSHDVGKAVHGLLYGQELHEQGFEVDILFDGAGTEWPNELSKANHPFNGLYKQVVKSGIVKGGCQACSGFHDVENEIQEAGVPLVGHEETGGHLPFAQYIKDGYFPIVL</sequence>
<protein>
    <recommendedName>
        <fullName evidence="3">DsrE family protein</fullName>
    </recommendedName>
</protein>
<evidence type="ECO:0008006" key="3">
    <source>
        <dbReference type="Google" id="ProtNLM"/>
    </source>
</evidence>
<dbReference type="RefSeq" id="WP_315603355.1">
    <property type="nucleotide sequence ID" value="NZ_CP130318.1"/>
</dbReference>
<dbReference type="AlphaFoldDB" id="A0AA96RDX2"/>
<dbReference type="Gene3D" id="3.40.1260.10">
    <property type="entry name" value="DsrEFH-like"/>
    <property type="match status" value="1"/>
</dbReference>
<evidence type="ECO:0000313" key="2">
    <source>
        <dbReference type="Proteomes" id="UP001305702"/>
    </source>
</evidence>
<reference evidence="1 2" key="1">
    <citation type="submission" date="2022-02" db="EMBL/GenBank/DDBJ databases">
        <title>Paenibacillus sp. MBLB1776 Whole Genome Shotgun Sequencing.</title>
        <authorList>
            <person name="Hwang C.Y."/>
            <person name="Cho E.-S."/>
            <person name="Seo M.-J."/>
        </authorList>
    </citation>
    <scope>NUCLEOTIDE SEQUENCE [LARGE SCALE GENOMIC DNA]</scope>
    <source>
        <strain evidence="1 2">MBLB1776</strain>
    </source>
</reference>
<organism evidence="1 2">
    <name type="scientific">Paenibacillus aurantius</name>
    <dbReference type="NCBI Taxonomy" id="2918900"/>
    <lineage>
        <taxon>Bacteria</taxon>
        <taxon>Bacillati</taxon>
        <taxon>Bacillota</taxon>
        <taxon>Bacilli</taxon>
        <taxon>Bacillales</taxon>
        <taxon>Paenibacillaceae</taxon>
        <taxon>Paenibacillus</taxon>
    </lineage>
</organism>
<dbReference type="Proteomes" id="UP001305702">
    <property type="component" value="Chromosome"/>
</dbReference>
<dbReference type="KEGG" id="paun:MJA45_18335"/>
<accession>A0AA96RDX2</accession>
<dbReference type="InterPro" id="IPR027396">
    <property type="entry name" value="DsrEFH-like"/>
</dbReference>
<keyword evidence="2" id="KW-1185">Reference proteome</keyword>
<evidence type="ECO:0000313" key="1">
    <source>
        <dbReference type="EMBL" id="WNQ09583.1"/>
    </source>
</evidence>
<dbReference type="EMBL" id="CP130318">
    <property type="protein sequence ID" value="WNQ09583.1"/>
    <property type="molecule type" value="Genomic_DNA"/>
</dbReference>